<evidence type="ECO:0000313" key="3">
    <source>
        <dbReference type="Proteomes" id="UP000017840"/>
    </source>
</evidence>
<gene>
    <name evidence="2" type="ORF">K933_16367</name>
</gene>
<organism evidence="2 3">
    <name type="scientific">Candidatus Halobonum tyrrellensis G22</name>
    <dbReference type="NCBI Taxonomy" id="1324957"/>
    <lineage>
        <taxon>Archaea</taxon>
        <taxon>Methanobacteriati</taxon>
        <taxon>Methanobacteriota</taxon>
        <taxon>Stenosarchaea group</taxon>
        <taxon>Halobacteria</taxon>
        <taxon>Halobacteriales</taxon>
        <taxon>Haloferacaceae</taxon>
        <taxon>Candidatus Halobonum</taxon>
    </lineage>
</organism>
<keyword evidence="3" id="KW-1185">Reference proteome</keyword>
<dbReference type="EMBL" id="ASGZ01000064">
    <property type="protein sequence ID" value="ESP87109.1"/>
    <property type="molecule type" value="Genomic_DNA"/>
</dbReference>
<sequence length="78" mass="8743">MASGALPLDRYTERRYANGRRALVGDHTALPDATGSVDERPWPVTLDRRRRPKRASRPLPVGCRTTARAAELRTKSPF</sequence>
<proteinExistence type="predicted"/>
<dbReference type="Proteomes" id="UP000017840">
    <property type="component" value="Unassembled WGS sequence"/>
</dbReference>
<evidence type="ECO:0000256" key="1">
    <source>
        <dbReference type="SAM" id="MobiDB-lite"/>
    </source>
</evidence>
<reference evidence="2 3" key="1">
    <citation type="journal article" date="2013" name="Genome Announc.">
        <title>Draft Genome Sequence of 'Candidatus Halobonum tyrrellensis' Strain G22, Isolated from the Hypersaline Waters of Lake Tyrrell, Australia.</title>
        <authorList>
            <person name="Ugalde J.A."/>
            <person name="Narasingarao P."/>
            <person name="Kuo S."/>
            <person name="Podell S."/>
            <person name="Allen E.E."/>
        </authorList>
    </citation>
    <scope>NUCLEOTIDE SEQUENCE [LARGE SCALE GENOMIC DNA]</scope>
    <source>
        <strain evidence="2 3">G22</strain>
    </source>
</reference>
<name>V4HGZ2_9EURY</name>
<protein>
    <submittedName>
        <fullName evidence="2">Uncharacterized protein</fullName>
    </submittedName>
</protein>
<evidence type="ECO:0000313" key="2">
    <source>
        <dbReference type="EMBL" id="ESP87109.1"/>
    </source>
</evidence>
<comment type="caution">
    <text evidence="2">The sequence shown here is derived from an EMBL/GenBank/DDBJ whole genome shotgun (WGS) entry which is preliminary data.</text>
</comment>
<dbReference type="AlphaFoldDB" id="V4HGZ2"/>
<feature type="region of interest" description="Disordered" evidence="1">
    <location>
        <begin position="49"/>
        <end position="78"/>
    </location>
</feature>
<accession>V4HGZ2</accession>